<accession>A0A0M3ILS9</accession>
<protein>
    <submittedName>
        <fullName evidence="3">Uncharacterized protein</fullName>
    </submittedName>
</protein>
<evidence type="ECO:0000313" key="3">
    <source>
        <dbReference type="WBParaSite" id="ALUE_0001970701-mRNA-1"/>
    </source>
</evidence>
<name>A0A0M3ILS9_ASCLU</name>
<organism evidence="2 3">
    <name type="scientific">Ascaris lumbricoides</name>
    <name type="common">Giant roundworm</name>
    <dbReference type="NCBI Taxonomy" id="6252"/>
    <lineage>
        <taxon>Eukaryota</taxon>
        <taxon>Metazoa</taxon>
        <taxon>Ecdysozoa</taxon>
        <taxon>Nematoda</taxon>
        <taxon>Chromadorea</taxon>
        <taxon>Rhabditida</taxon>
        <taxon>Spirurina</taxon>
        <taxon>Ascaridomorpha</taxon>
        <taxon>Ascaridoidea</taxon>
        <taxon>Ascarididae</taxon>
        <taxon>Ascaris</taxon>
    </lineage>
</organism>
<dbReference type="WBParaSite" id="ALUE_0001970701-mRNA-1">
    <property type="protein sequence ID" value="ALUE_0001970701-mRNA-1"/>
    <property type="gene ID" value="ALUE_0001970701"/>
</dbReference>
<dbReference type="Proteomes" id="UP000036681">
    <property type="component" value="Unplaced"/>
</dbReference>
<feature type="region of interest" description="Disordered" evidence="1">
    <location>
        <begin position="19"/>
        <end position="42"/>
    </location>
</feature>
<feature type="compositionally biased region" description="Basic and acidic residues" evidence="1">
    <location>
        <begin position="19"/>
        <end position="33"/>
    </location>
</feature>
<keyword evidence="2" id="KW-1185">Reference proteome</keyword>
<dbReference type="AlphaFoldDB" id="A0A0M3ILS9"/>
<reference evidence="3" key="1">
    <citation type="submission" date="2017-02" db="UniProtKB">
        <authorList>
            <consortium name="WormBaseParasite"/>
        </authorList>
    </citation>
    <scope>IDENTIFICATION</scope>
</reference>
<proteinExistence type="predicted"/>
<evidence type="ECO:0000256" key="1">
    <source>
        <dbReference type="SAM" id="MobiDB-lite"/>
    </source>
</evidence>
<evidence type="ECO:0000313" key="2">
    <source>
        <dbReference type="Proteomes" id="UP000036681"/>
    </source>
</evidence>
<sequence length="42" mass="4886">MFVQMRSIAFVADEKDGVDKVPKRSSSERRLPRNDSLQFQLC</sequence>